<keyword evidence="6 9" id="KW-0472">Membrane</keyword>
<accession>A0ABP7N427</accession>
<evidence type="ECO:0000256" key="1">
    <source>
        <dbReference type="ARBA" id="ARBA00004651"/>
    </source>
</evidence>
<feature type="transmembrane region" description="Helical" evidence="9">
    <location>
        <begin position="237"/>
        <end position="256"/>
    </location>
</feature>
<keyword evidence="12" id="KW-1185">Reference proteome</keyword>
<feature type="transmembrane region" description="Helical" evidence="9">
    <location>
        <begin position="276"/>
        <end position="298"/>
    </location>
</feature>
<sequence>MSRTITARVHPRAADGGAHRWLVLVVLCVSLLLVALDATILHVAVPSLTEDLRPSSTALLWIVDAYPLVCASLLILFGTLGDRVGRRRVLLLGYGLFGVASAVAALATEPGVLIAARALLGVGGAMIMPATLSIIRAVFPDRRERATAIGIWTAVAAIGAAAGPVLGGFLVEHYWWGSVFLINIPLMALILPLGRRLLPESRGSGEGPWDVLGALMAAAGVLGCVLGVKRAGAGDPFLALPTAGPLLAGAVLLVLFARRQRRRPHPLIDTRLFSRAAFTTSVGCIVLAMLALVGLELIAVQYLQLVLGLSPLETGLRLLPLTFAAMAAGATGSYTLRRIGPRRMVGWGFVLTAGAVLLLTLMGQHDRPLLLTVGFVLLGFGLQTTLFSAYESMLSEAPQRSAGGAAAIGETSYQLGAGMGIALLGSVMNAAYAPGLSGVPGVPAEASRAAANSLGEAYQVAGDLGGAAGEALHRAARHAFVDGLHLTLCVSAGLLLLGALMALRLPRVMECAVDPEDDLAGGGPGDPAAREGVEGRERVACTGGAPGAGACEPRVPAAREAIEPAGSGRPGH</sequence>
<dbReference type="CDD" id="cd17321">
    <property type="entry name" value="MFS_MMR_MDR_like"/>
    <property type="match status" value="1"/>
</dbReference>
<dbReference type="RefSeq" id="WP_345286801.1">
    <property type="nucleotide sequence ID" value="NZ_BAABAJ010000023.1"/>
</dbReference>
<keyword evidence="5 9" id="KW-1133">Transmembrane helix</keyword>
<dbReference type="PANTHER" id="PTHR42718:SF47">
    <property type="entry name" value="METHYL VIOLOGEN RESISTANCE PROTEIN SMVA"/>
    <property type="match status" value="1"/>
</dbReference>
<dbReference type="InterPro" id="IPR020846">
    <property type="entry name" value="MFS_dom"/>
</dbReference>
<feature type="transmembrane region" description="Helical" evidence="9">
    <location>
        <begin position="483"/>
        <end position="503"/>
    </location>
</feature>
<dbReference type="Proteomes" id="UP001501000">
    <property type="component" value="Unassembled WGS sequence"/>
</dbReference>
<feature type="transmembrane region" description="Helical" evidence="9">
    <location>
        <begin position="57"/>
        <end position="77"/>
    </location>
</feature>
<feature type="transmembrane region" description="Helical" evidence="9">
    <location>
        <begin position="318"/>
        <end position="337"/>
    </location>
</feature>
<feature type="transmembrane region" description="Helical" evidence="9">
    <location>
        <begin position="211"/>
        <end position="231"/>
    </location>
</feature>
<feature type="compositionally biased region" description="Low complexity" evidence="8">
    <location>
        <begin position="540"/>
        <end position="551"/>
    </location>
</feature>
<keyword evidence="4 9" id="KW-0812">Transmembrane</keyword>
<dbReference type="PANTHER" id="PTHR42718">
    <property type="entry name" value="MAJOR FACILITATOR SUPERFAMILY MULTIDRUG TRANSPORTER MFSC"/>
    <property type="match status" value="1"/>
</dbReference>
<evidence type="ECO:0000259" key="10">
    <source>
        <dbReference type="PROSITE" id="PS50850"/>
    </source>
</evidence>
<keyword evidence="3" id="KW-1003">Cell membrane</keyword>
<evidence type="ECO:0000313" key="11">
    <source>
        <dbReference type="EMBL" id="GAA3936337.1"/>
    </source>
</evidence>
<evidence type="ECO:0000313" key="12">
    <source>
        <dbReference type="Proteomes" id="UP001501000"/>
    </source>
</evidence>
<keyword evidence="7" id="KW-0046">Antibiotic resistance</keyword>
<dbReference type="InterPro" id="IPR011701">
    <property type="entry name" value="MFS"/>
</dbReference>
<dbReference type="EMBL" id="BAABAJ010000023">
    <property type="protein sequence ID" value="GAA3936337.1"/>
    <property type="molecule type" value="Genomic_DNA"/>
</dbReference>
<evidence type="ECO:0000256" key="9">
    <source>
        <dbReference type="SAM" id="Phobius"/>
    </source>
</evidence>
<feature type="transmembrane region" description="Helical" evidence="9">
    <location>
        <begin position="344"/>
        <end position="363"/>
    </location>
</feature>
<proteinExistence type="predicted"/>
<dbReference type="Pfam" id="PF07690">
    <property type="entry name" value="MFS_1"/>
    <property type="match status" value="1"/>
</dbReference>
<feature type="transmembrane region" description="Helical" evidence="9">
    <location>
        <begin position="173"/>
        <end position="191"/>
    </location>
</feature>
<gene>
    <name evidence="11" type="ORF">GCM10022244_51030</name>
</gene>
<evidence type="ECO:0000256" key="7">
    <source>
        <dbReference type="ARBA" id="ARBA00023251"/>
    </source>
</evidence>
<dbReference type="Gene3D" id="1.20.1250.20">
    <property type="entry name" value="MFS general substrate transporter like domains"/>
    <property type="match status" value="1"/>
</dbReference>
<protein>
    <submittedName>
        <fullName evidence="11">MFS transporter</fullName>
    </submittedName>
</protein>
<name>A0ABP7N427_9ACTN</name>
<evidence type="ECO:0000256" key="2">
    <source>
        <dbReference type="ARBA" id="ARBA00022448"/>
    </source>
</evidence>
<feature type="transmembrane region" description="Helical" evidence="9">
    <location>
        <begin position="369"/>
        <end position="390"/>
    </location>
</feature>
<evidence type="ECO:0000256" key="6">
    <source>
        <dbReference type="ARBA" id="ARBA00023136"/>
    </source>
</evidence>
<dbReference type="SUPFAM" id="SSF103473">
    <property type="entry name" value="MFS general substrate transporter"/>
    <property type="match status" value="1"/>
</dbReference>
<feature type="transmembrane region" description="Helical" evidence="9">
    <location>
        <begin position="21"/>
        <end position="45"/>
    </location>
</feature>
<comment type="caution">
    <text evidence="11">The sequence shown here is derived from an EMBL/GenBank/DDBJ whole genome shotgun (WGS) entry which is preliminary data.</text>
</comment>
<feature type="transmembrane region" description="Helical" evidence="9">
    <location>
        <begin position="146"/>
        <end position="167"/>
    </location>
</feature>
<feature type="domain" description="Major facilitator superfamily (MFS) profile" evidence="10">
    <location>
        <begin position="23"/>
        <end position="510"/>
    </location>
</feature>
<evidence type="ECO:0000256" key="4">
    <source>
        <dbReference type="ARBA" id="ARBA00022692"/>
    </source>
</evidence>
<evidence type="ECO:0000256" key="5">
    <source>
        <dbReference type="ARBA" id="ARBA00022989"/>
    </source>
</evidence>
<dbReference type="PROSITE" id="PS50850">
    <property type="entry name" value="MFS"/>
    <property type="match status" value="1"/>
</dbReference>
<evidence type="ECO:0000256" key="8">
    <source>
        <dbReference type="SAM" id="MobiDB-lite"/>
    </source>
</evidence>
<feature type="transmembrane region" description="Helical" evidence="9">
    <location>
        <begin position="89"/>
        <end position="108"/>
    </location>
</feature>
<comment type="subcellular location">
    <subcellularLocation>
        <location evidence="1">Cell membrane</location>
        <topology evidence="1">Multi-pass membrane protein</topology>
    </subcellularLocation>
</comment>
<feature type="region of interest" description="Disordered" evidence="8">
    <location>
        <begin position="515"/>
        <end position="572"/>
    </location>
</feature>
<feature type="compositionally biased region" description="Basic and acidic residues" evidence="8">
    <location>
        <begin position="528"/>
        <end position="539"/>
    </location>
</feature>
<dbReference type="PRINTS" id="PR01036">
    <property type="entry name" value="TCRTETB"/>
</dbReference>
<keyword evidence="2" id="KW-0813">Transport</keyword>
<dbReference type="InterPro" id="IPR036259">
    <property type="entry name" value="MFS_trans_sf"/>
</dbReference>
<dbReference type="Gene3D" id="1.20.1720.10">
    <property type="entry name" value="Multidrug resistance protein D"/>
    <property type="match status" value="1"/>
</dbReference>
<organism evidence="11 12">
    <name type="scientific">Streptomyces gulbargensis</name>
    <dbReference type="NCBI Taxonomy" id="364901"/>
    <lineage>
        <taxon>Bacteria</taxon>
        <taxon>Bacillati</taxon>
        <taxon>Actinomycetota</taxon>
        <taxon>Actinomycetes</taxon>
        <taxon>Kitasatosporales</taxon>
        <taxon>Streptomycetaceae</taxon>
        <taxon>Streptomyces</taxon>
    </lineage>
</organism>
<reference evidence="12" key="1">
    <citation type="journal article" date="2019" name="Int. J. Syst. Evol. Microbiol.">
        <title>The Global Catalogue of Microorganisms (GCM) 10K type strain sequencing project: providing services to taxonomists for standard genome sequencing and annotation.</title>
        <authorList>
            <consortium name="The Broad Institute Genomics Platform"/>
            <consortium name="The Broad Institute Genome Sequencing Center for Infectious Disease"/>
            <person name="Wu L."/>
            <person name="Ma J."/>
        </authorList>
    </citation>
    <scope>NUCLEOTIDE SEQUENCE [LARGE SCALE GENOMIC DNA]</scope>
    <source>
        <strain evidence="12">JCM 16956</strain>
    </source>
</reference>
<evidence type="ECO:0000256" key="3">
    <source>
        <dbReference type="ARBA" id="ARBA00022475"/>
    </source>
</evidence>
<feature type="transmembrane region" description="Helical" evidence="9">
    <location>
        <begin position="114"/>
        <end position="139"/>
    </location>
</feature>